<dbReference type="RefSeq" id="XP_001024244.2">
    <property type="nucleotide sequence ID" value="XM_001024244.2"/>
</dbReference>
<dbReference type="InterPro" id="IPR006212">
    <property type="entry name" value="Furin_repeat"/>
</dbReference>
<keyword evidence="2" id="KW-0812">Transmembrane</keyword>
<dbReference type="SMART" id="SM01411">
    <property type="entry name" value="Ephrin_rec_like"/>
    <property type="match status" value="8"/>
</dbReference>
<feature type="disulfide bond" evidence="1">
    <location>
        <begin position="512"/>
        <end position="527"/>
    </location>
</feature>
<dbReference type="eggNOG" id="KOG3525">
    <property type="taxonomic scope" value="Eukaryota"/>
</dbReference>
<dbReference type="InParanoid" id="I7M3S3"/>
<feature type="disulfide bond" evidence="1">
    <location>
        <begin position="531"/>
        <end position="544"/>
    </location>
</feature>
<dbReference type="Proteomes" id="UP000009168">
    <property type="component" value="Unassembled WGS sequence"/>
</dbReference>
<feature type="chain" id="PRO_5003712204" evidence="3">
    <location>
        <begin position="20"/>
        <end position="3136"/>
    </location>
</feature>
<dbReference type="GeneID" id="7828381"/>
<sequence>MLKLIILILTFLKYFIVRTALTPVNILNTSSDPVIATSIFIETQPYIVYVGADNNIYIYDPIQNLDLNNVLITTTSPTFIQDINSVVQGKYFVAIAVDKIKIVEILIPSLNFGTPSSISYQAGTSCYSMLYNPSLDTLFWAEGKAKIQSVQLSNLATVNTITVTSVSQIVFIGLWKQKSQWFVIDSIHKLHLLDASQNSIATTTLSNQPTSVSYVYGQLTEYIISCYYTPMQCQIFPISPSTATISSAILISQTVYLEFSYGYVLIQIYVDPGLSTYLIEYNILTGQQSKLLLANEDITAGINQFANYNIRTKTIVMNSSSSSVINSSLLSTQCSKKCVGCLQSNFCTACDVTKNRIYGKGYNCSCRQGYFEDNDENCIKCADQNCSVCSSTQTSSCIQCYSGYQLVSSQCSNCPLGYFYDTSNCIRCNFNCSSCSSLSQCITCNPYNPLIVQSPPTCACKDGYYLDSINQICQKCHASCNTCNGPFSNQCLTCSNYPAYSTLDPNTGLCNCSPGYYRTSEGTCSQCSQYCNSCENSSTQCTSCDATQNRILNSNAQCVCISGYAEDSTSTKCLQCTSAKCASCSKANLGKCTSCIIENGIQLVLNGNNCSCPSGYYDNGTSCITCHYTCNSCSGQQQNQCTSCNYSLTLQADNTCKCAAGHYFLNGQCLPCSNTCDTQGCVFDASICIACAANSYMVGTSPGKCYCNNQYYFDGNKCQQCSQQLCQTCTSTQCIQCLPNAQFDINGICQCVSGFYNNSGSCSPCAANCLTCDHTGCLTYKCDPTCKTCTGSNNNNCTDCYQSQNRKLNAATGTCDCVTSTYLVQNYICLLCHPSCFSCTGPQANQCQSCIDSNMNFSNGYCQNCKDGYFKLENVCQICNSGCKRCVNSATFCLQCSNQLLLQSNNTCQCNPDSHIINTDQCQLNSCDPTKFCKTCLSDLKTCLSCDSTQNRYLYGTQCLCLPGYGQDASGNCVLCNYPCFRCSNNDHTVCTQCDHQSFRILQGSTCVCQHGYYDDGTNMVCKQCKNNCLTCSDGISCLTCKSDRDATHNCQCLAENYSDYGFLSQCVKCPFGYFSSPTDTSKCLQCDSKCLECTTTSTNCKSCDPKSLRVIGSNTCNCPPQFPLDDGTQCLPCPYYCPTGCQVQLSDPTKKFINVCTVCDNTFNRTLTPDYLCKCNDGYYDQIGTGACQQCHYSCASCTGPGVSQCLTCPVDRDQNTVVDPNTFICTCKQQYYDDPISKSCKQCNLSCKLCSNLNTCLSCSDPLMILKNGVCTCPNGYYLNPQPGHLNSCLPCHHSCGTCLNNNQVDNCLTCAHYTRIFQFNPAKSDQTGTCNCVANLFESTINPIECVQCHYTCLTCQGGSNTQCMTCDPDMNRELSTAPNPGPGQCNCKPNYQASSGTALCTNCDISCQTCSGPNYNQCLTCDSTRNLQTSGAQQTCPCKNAFYEAYKPKCQACHYSCATCDGPNNYNCLTCPAAGSFRLNGQIPLCPCQNYYYDDGKNQNCVPCNYKCAQCLQGSPNVCTSCLLSDNRVYNPLSQNCDCINGYYDDGATQCIQCDPQCVTCQDTTGSCLTCDSSKNRTLDSSSHKCICQNGYFSLDISNQDVCQKCPSVCPDCDKQTGQCKSCFGNNRVLPNCNCQTGYYDVGDGNCQQCDKSCPKSCQGPLKNQCLDCTSLINGQNLYRNFNQITGMTTGTCDCMDGYSEDTQNPTYSQCIKCSPKCLTCLQQNNSYACLSCRSSQFRYLQNNQCLCLPGYYDDGTNCQVCDARCKTCSSSSTKCTSCSDSNNRQLNTSTKKCDCKLGYYVDPVNISNPTCLKCHYSCQSCNGPNQTDCLTCDINQGRKINGGTCICIDGTYDDNSNQLCVSCDWSCSTCSQTGIDCQTCDSTRTLQNVTDQQGNIHNLCVCNPNYYSVYPNKQCLKCHYSCQYCTGPGQYDCTSCESTAFRVQGTLNSNGITFSCNCMVGYFDAAGQYQCKTCPYDCKTCVRDSVNQECLTCDPASNRQLNYVTGRCDCKPGYFEDVGLSEPVCQPCHASCSQCKASTFQDCTQCSSLNFRTFQNGQCACLAGYYNIDSNTSQCASCHYSCKTCNDITGSSNNACLTCDANSFRQQNGTYCQCITGYMDIPNQKACQQCHFSCASCDSTLPITTNQCLSCNAVNNRVLLGSNCPCKTGFYEIPGNPVCQPCDPSCLTCSGSSPSQCLSCDPTNNRVQIGQTCPCAVGYFSIGTNNAKCVSCHYKCLTCNGPNYNQCTSCDSSMQRVLINNQCQCQSNLFDIIDTKLCSSCHYSCLQCTSNTQYSCTSCPIGSNRTLVNNQCLCNDGYFDKSLTQACQKCDFRCKTCDPTNTSKCLSCSAANNRIQSGNSCNCINGYFEGNQPACIQCDVTCLSCNGAGPSSCTACDANQFRQLMPDNTCRCISGYYFDTGSQKCLPCDSNCLQCYGNAKQCTACDSSQILSPQTNTCVCANRYYSNNSICQPCDPSCLQCTGPLATQCSLCSNTDNRTLVGNQCQCSNGFYNIPGKSQCAPCHYSCLTCNGPNSNNCLSCDLANSQRQQNGNQCGCTTGYFDANTAVCQKCHYSCRSCDQQGPNDCLDCQVNVHRNYVAPLKKCSCIDGFYDDAVSQSCLACDLSCQTCQGAGPSNCLTCNLSQNNRIYNSVTGLCQCIDGTFNIPNQARCGPCHYSCQACSSSTASNACTSCSASNQRTYNSGTNRCDCNDGYYDDTLSPLCAPCNFTCKTCQKGDANSCTSCDSVNYFRQYNQVKQTCDCQNGYYSQLGIQRCQPCHFTCSTCNGSAENNCLSCSLESKRYLTASNTCACQVGFYEVVSPDNPAVRICQPCSPTCFSCSTYSMCQGCRSTDNRVINPVTKTCDCKDGFYQVSSGGTIQPICQPCSSANNLIVSQDKQSCICKPGYYMNTQGICSQCPISCSECSSFSNCTICDAANFRQLQSGACVPMAGYFESGQKAASKCDQVCKTCSVKATNCITCRTEDGFQMQSNTNLCICNPGYTQTQVDDSGMTVCRSPQELAQQSETNGNVMWFYIFLCISAILAMIIIIYIARRTCFKSGPKAQTVHVLNQSNQDIFNIRNESNLNLEDIQNASVQQAAQQNDDFGIIPNKKKEVTINPLNEKIKEDNL</sequence>
<evidence type="ECO:0000313" key="5">
    <source>
        <dbReference type="EMBL" id="EAS03999.2"/>
    </source>
</evidence>
<evidence type="ECO:0000256" key="3">
    <source>
        <dbReference type="SAM" id="SignalP"/>
    </source>
</evidence>
<dbReference type="Gene3D" id="2.10.220.10">
    <property type="entry name" value="Hormone Receptor, Insulin-like Growth Factor Receptor 1, Chain A, domain 2"/>
    <property type="match status" value="20"/>
</dbReference>
<evidence type="ECO:0000259" key="4">
    <source>
        <dbReference type="PROSITE" id="PS50050"/>
    </source>
</evidence>
<dbReference type="SMART" id="SM00261">
    <property type="entry name" value="FU"/>
    <property type="match status" value="48"/>
</dbReference>
<organism evidence="5 6">
    <name type="scientific">Tetrahymena thermophila (strain SB210)</name>
    <dbReference type="NCBI Taxonomy" id="312017"/>
    <lineage>
        <taxon>Eukaryota</taxon>
        <taxon>Sar</taxon>
        <taxon>Alveolata</taxon>
        <taxon>Ciliophora</taxon>
        <taxon>Intramacronucleata</taxon>
        <taxon>Oligohymenophorea</taxon>
        <taxon>Hymenostomatida</taxon>
        <taxon>Tetrahymenina</taxon>
        <taxon>Tetrahymenidae</taxon>
        <taxon>Tetrahymena</taxon>
    </lineage>
</organism>
<dbReference type="InterPro" id="IPR001368">
    <property type="entry name" value="TNFR/NGFR_Cys_rich_reg"/>
</dbReference>
<dbReference type="OrthoDB" id="313494at2759"/>
<evidence type="ECO:0000256" key="1">
    <source>
        <dbReference type="PROSITE-ProRule" id="PRU00206"/>
    </source>
</evidence>
<evidence type="ECO:0000256" key="2">
    <source>
        <dbReference type="SAM" id="Phobius"/>
    </source>
</evidence>
<accession>I7M3S3</accession>
<comment type="caution">
    <text evidence="1">Lacks conserved residue(s) required for the propagation of feature annotation.</text>
</comment>
<keyword evidence="2" id="KW-0472">Membrane</keyword>
<keyword evidence="3" id="KW-0732">Signal</keyword>
<dbReference type="InterPro" id="IPR000742">
    <property type="entry name" value="EGF"/>
</dbReference>
<feature type="domain" description="TNFR-Cys" evidence="4">
    <location>
        <begin position="511"/>
        <end position="558"/>
    </location>
</feature>
<dbReference type="KEGG" id="tet:TTHERM_00459360"/>
<dbReference type="PROSITE" id="PS50050">
    <property type="entry name" value="TNFR_NGFR_2"/>
    <property type="match status" value="1"/>
</dbReference>
<dbReference type="PANTHER" id="PTHR15332:SF175">
    <property type="entry name" value="PROPROTEIN CONVERTASE SUBTILISIN_KEXIN TYPE 5-LIKE"/>
    <property type="match status" value="1"/>
</dbReference>
<proteinExistence type="predicted"/>
<feature type="repeat" description="TNFR-Cys" evidence="1">
    <location>
        <begin position="511"/>
        <end position="558"/>
    </location>
</feature>
<name>I7M3S3_TETTS</name>
<keyword evidence="6" id="KW-1185">Reference proteome</keyword>
<dbReference type="SUPFAM" id="SSF57184">
    <property type="entry name" value="Growth factor receptor domain"/>
    <property type="match status" value="19"/>
</dbReference>
<dbReference type="PANTHER" id="PTHR15332">
    <property type="entry name" value="PROPROTEIN CONVERTASE SUBTILISIN_KEXIN TYPE 5-LIKE"/>
    <property type="match status" value="1"/>
</dbReference>
<gene>
    <name evidence="5" type="ORF">TTHERM_00459360</name>
</gene>
<feature type="signal peptide" evidence="3">
    <location>
        <begin position="1"/>
        <end position="19"/>
    </location>
</feature>
<feature type="transmembrane region" description="Helical" evidence="2">
    <location>
        <begin position="3038"/>
        <end position="3059"/>
    </location>
</feature>
<protein>
    <submittedName>
        <fullName evidence="5">EGF-like domain protein</fullName>
    </submittedName>
</protein>
<dbReference type="SMART" id="SM00181">
    <property type="entry name" value="EGF"/>
    <property type="match status" value="41"/>
</dbReference>
<reference evidence="6" key="1">
    <citation type="journal article" date="2006" name="PLoS Biol.">
        <title>Macronuclear genome sequence of the ciliate Tetrahymena thermophila, a model eukaryote.</title>
        <authorList>
            <person name="Eisen J.A."/>
            <person name="Coyne R.S."/>
            <person name="Wu M."/>
            <person name="Wu D."/>
            <person name="Thiagarajan M."/>
            <person name="Wortman J.R."/>
            <person name="Badger J.H."/>
            <person name="Ren Q."/>
            <person name="Amedeo P."/>
            <person name="Jones K.M."/>
            <person name="Tallon L.J."/>
            <person name="Delcher A.L."/>
            <person name="Salzberg S.L."/>
            <person name="Silva J.C."/>
            <person name="Haas B.J."/>
            <person name="Majoros W.H."/>
            <person name="Farzad M."/>
            <person name="Carlton J.M."/>
            <person name="Smith R.K. Jr."/>
            <person name="Garg J."/>
            <person name="Pearlman R.E."/>
            <person name="Karrer K.M."/>
            <person name="Sun L."/>
            <person name="Manning G."/>
            <person name="Elde N.C."/>
            <person name="Turkewitz A.P."/>
            <person name="Asai D.J."/>
            <person name="Wilkes D.E."/>
            <person name="Wang Y."/>
            <person name="Cai H."/>
            <person name="Collins K."/>
            <person name="Stewart B.A."/>
            <person name="Lee S.R."/>
            <person name="Wilamowska K."/>
            <person name="Weinberg Z."/>
            <person name="Ruzzo W.L."/>
            <person name="Wloga D."/>
            <person name="Gaertig J."/>
            <person name="Frankel J."/>
            <person name="Tsao C.-C."/>
            <person name="Gorovsky M.A."/>
            <person name="Keeling P.J."/>
            <person name="Waller R.F."/>
            <person name="Patron N.J."/>
            <person name="Cherry J.M."/>
            <person name="Stover N.A."/>
            <person name="Krieger C.J."/>
            <person name="del Toro C."/>
            <person name="Ryder H.F."/>
            <person name="Williamson S.C."/>
            <person name="Barbeau R.A."/>
            <person name="Hamilton E.P."/>
            <person name="Orias E."/>
        </authorList>
    </citation>
    <scope>NUCLEOTIDE SEQUENCE [LARGE SCALE GENOMIC DNA]</scope>
    <source>
        <strain evidence="6">SB210</strain>
    </source>
</reference>
<evidence type="ECO:0000313" key="6">
    <source>
        <dbReference type="Proteomes" id="UP000009168"/>
    </source>
</evidence>
<dbReference type="EMBL" id="GG662464">
    <property type="protein sequence ID" value="EAS03999.2"/>
    <property type="molecule type" value="Genomic_DNA"/>
</dbReference>
<dbReference type="InterPro" id="IPR009030">
    <property type="entry name" value="Growth_fac_rcpt_cys_sf"/>
</dbReference>
<keyword evidence="1" id="KW-1015">Disulfide bond</keyword>
<keyword evidence="2" id="KW-1133">Transmembrane helix</keyword>